<reference evidence="1 2" key="1">
    <citation type="submission" date="2020-11" db="EMBL/GenBank/DDBJ databases">
        <title>Kefir isolates.</title>
        <authorList>
            <person name="Marcisauskas S."/>
            <person name="Kim Y."/>
            <person name="Blasche S."/>
        </authorList>
    </citation>
    <scope>NUCLEOTIDE SEQUENCE [LARGE SCALE GENOMIC DNA]</scope>
    <source>
        <strain evidence="1 2">OG2</strain>
    </source>
</reference>
<organism evidence="1 2">
    <name type="scientific">Maudiozyma exigua</name>
    <name type="common">Yeast</name>
    <name type="synonym">Kazachstania exigua</name>
    <dbReference type="NCBI Taxonomy" id="34358"/>
    <lineage>
        <taxon>Eukaryota</taxon>
        <taxon>Fungi</taxon>
        <taxon>Dikarya</taxon>
        <taxon>Ascomycota</taxon>
        <taxon>Saccharomycotina</taxon>
        <taxon>Saccharomycetes</taxon>
        <taxon>Saccharomycetales</taxon>
        <taxon>Saccharomycetaceae</taxon>
        <taxon>Maudiozyma</taxon>
    </lineage>
</organism>
<proteinExistence type="predicted"/>
<dbReference type="Proteomes" id="UP000750334">
    <property type="component" value="Unassembled WGS sequence"/>
</dbReference>
<accession>A0A9P6VTX7</accession>
<sequence length="195" mass="23161">MLLPINIMKYLNDNLGKLKEALIDESYYGRSIYIKDPKYKEIDPFLLKPFQFDSGADVTVMSNQVLYWNTPMIFIGFDEEVKYDIYDSFVDILRSNPIGKNITSTEFLEYMSQPVVFWVKSVGDKEQIKNDEERNEEAKQHYDKLEYKKISNIITSELFKLMRDSYLESIARKLLDPNELKQENYLEPKRLNSRH</sequence>
<gene>
    <name evidence="1" type="ORF">C6P45_003763</name>
</gene>
<name>A0A9P6VTX7_MAUEX</name>
<protein>
    <submittedName>
        <fullName evidence="1">Uncharacterized protein</fullName>
    </submittedName>
</protein>
<dbReference type="EMBL" id="PUHR01000406">
    <property type="protein sequence ID" value="KAG0653666.1"/>
    <property type="molecule type" value="Genomic_DNA"/>
</dbReference>
<keyword evidence="2" id="KW-1185">Reference proteome</keyword>
<evidence type="ECO:0000313" key="1">
    <source>
        <dbReference type="EMBL" id="KAG0653666.1"/>
    </source>
</evidence>
<dbReference type="AlphaFoldDB" id="A0A9P6VTX7"/>
<comment type="caution">
    <text evidence="1">The sequence shown here is derived from an EMBL/GenBank/DDBJ whole genome shotgun (WGS) entry which is preliminary data.</text>
</comment>
<dbReference type="OrthoDB" id="4071433at2759"/>
<evidence type="ECO:0000313" key="2">
    <source>
        <dbReference type="Proteomes" id="UP000750334"/>
    </source>
</evidence>